<feature type="region of interest" description="Disordered" evidence="3">
    <location>
        <begin position="788"/>
        <end position="807"/>
    </location>
</feature>
<accession>A0A1N7L598</accession>
<dbReference type="PRINTS" id="PR00830">
    <property type="entry name" value="ENDOLAPTASE"/>
</dbReference>
<keyword evidence="2" id="KW-0720">Serine protease</keyword>
<proteinExistence type="inferred from homology"/>
<dbReference type="Pfam" id="PF05362">
    <property type="entry name" value="Lon_C"/>
    <property type="match status" value="1"/>
</dbReference>
<feature type="active site" evidence="2">
    <location>
        <position position="654"/>
    </location>
</feature>
<dbReference type="STRING" id="484498.SAMN05421686_103297"/>
<evidence type="ECO:0000256" key="1">
    <source>
        <dbReference type="ARBA" id="ARBA00022670"/>
    </source>
</evidence>
<feature type="active site" evidence="2">
    <location>
        <position position="697"/>
    </location>
</feature>
<dbReference type="InterPro" id="IPR008269">
    <property type="entry name" value="Lon_proteolytic"/>
</dbReference>
<keyword evidence="2" id="KW-0378">Hydrolase</keyword>
<dbReference type="Proteomes" id="UP000185639">
    <property type="component" value="Unassembled WGS sequence"/>
</dbReference>
<evidence type="ECO:0000256" key="2">
    <source>
        <dbReference type="PROSITE-ProRule" id="PRU01122"/>
    </source>
</evidence>
<evidence type="ECO:0000313" key="6">
    <source>
        <dbReference type="Proteomes" id="UP000185639"/>
    </source>
</evidence>
<dbReference type="InterPro" id="IPR020568">
    <property type="entry name" value="Ribosomal_Su5_D2-typ_SF"/>
</dbReference>
<comment type="catalytic activity">
    <reaction evidence="2">
        <text>Hydrolysis of proteins in presence of ATP.</text>
        <dbReference type="EC" id="3.4.21.53"/>
    </reaction>
</comment>
<keyword evidence="1 2" id="KW-0645">Protease</keyword>
<dbReference type="PROSITE" id="PS51786">
    <property type="entry name" value="LON_PROTEOLYTIC"/>
    <property type="match status" value="1"/>
</dbReference>
<dbReference type="GO" id="GO:0030163">
    <property type="term" value="P:protein catabolic process"/>
    <property type="evidence" value="ECO:0007669"/>
    <property type="project" value="InterPro"/>
</dbReference>
<dbReference type="GO" id="GO:0004176">
    <property type="term" value="F:ATP-dependent peptidase activity"/>
    <property type="evidence" value="ECO:0007669"/>
    <property type="project" value="UniProtKB-UniRule"/>
</dbReference>
<evidence type="ECO:0000256" key="3">
    <source>
        <dbReference type="SAM" id="MobiDB-lite"/>
    </source>
</evidence>
<dbReference type="Gene3D" id="3.40.50.300">
    <property type="entry name" value="P-loop containing nucleotide triphosphate hydrolases"/>
    <property type="match status" value="2"/>
</dbReference>
<dbReference type="GO" id="GO:0006508">
    <property type="term" value="P:proteolysis"/>
    <property type="evidence" value="ECO:0007669"/>
    <property type="project" value="UniProtKB-KW"/>
</dbReference>
<dbReference type="EMBL" id="FTOH01000003">
    <property type="protein sequence ID" value="SIS69029.1"/>
    <property type="molecule type" value="Genomic_DNA"/>
</dbReference>
<dbReference type="Pfam" id="PF20436">
    <property type="entry name" value="LonB_AAA-LID"/>
    <property type="match status" value="1"/>
</dbReference>
<dbReference type="Pfam" id="PF20437">
    <property type="entry name" value="LonC_helical"/>
    <property type="match status" value="1"/>
</dbReference>
<sequence>MTQKPQALPHSLATQTIHPDSLDFKTTADIEPFHGVLGQERAVNAIQFGVAMERPGYNIFVMGDTGTGRSSYVRDYLKSEAKRQKTPDIWCYVNNFNNPREPKVLALLPQEASDFRGLMTELIDQLIASFPAVLEHPTYQQKKSAIDYTFNRRYDRAIETVEREAHKRGVAVYRDSNAISFTPMREGKALDETEFAQLSEEERETFHNDIAELEHMLSEQLAELPQWKRESSNELRRLNQETIREAITPLLAPIREAFSHHEPVMDYITVMEEHLPSVVLEELVEERLMDLREEYAKRSSLEDSLLPNIATHHAPDSGAPVIYEPHPSYANLVGRIEYVSEQGALVTNYQKIAPGALHKANGGYLILDAEKVLSEPFVWDALKRALQSNELKMESPYSEVGLLNTTSLVPDVIPLDFKLVLIGSRQIYYLLQEYDEDFKRLFRTLVDFDSDIELTEPHVQAYAQLLKSRIEEQQYADLDKAAVERMVRHSARLAEQQDTLSALIGDQFDLLAEADFIRKLAQDELITTTHIDRALKAKQERTGRVYDKLFEQMLDGTVLLETTGTAIGKINGLTVMSLGDTSFGSPARITASVYPGSKGIVDIEREVALGQAIHSKGVMILSGFLGNRYAQKFPLAISAHIAMEQSYGYVDGDSASMAELICLISALIHSPIDQSFAITGSVNQYGEAQAIGGVNEKIEGFFRLCNARGLTSKQGVIIPAANQRNLVLHDDVLKAVEAGEFHIYCVRHVDEAIHLLLDREPGIADAEGNYPEGSVNGEIIKRLEAIARMTDPSRKDGESSEDDASGK</sequence>
<evidence type="ECO:0000259" key="4">
    <source>
        <dbReference type="PROSITE" id="PS51786"/>
    </source>
</evidence>
<dbReference type="InterPro" id="IPR014721">
    <property type="entry name" value="Ribsml_uS5_D2-typ_fold_subgr"/>
</dbReference>
<organism evidence="5 6">
    <name type="scientific">Thalassolituus maritimus</name>
    <dbReference type="NCBI Taxonomy" id="484498"/>
    <lineage>
        <taxon>Bacteria</taxon>
        <taxon>Pseudomonadati</taxon>
        <taxon>Pseudomonadota</taxon>
        <taxon>Gammaproteobacteria</taxon>
        <taxon>Oceanospirillales</taxon>
        <taxon>Oceanospirillaceae</taxon>
        <taxon>Thalassolituus</taxon>
    </lineage>
</organism>
<dbReference type="SUPFAM" id="SSF52540">
    <property type="entry name" value="P-loop containing nucleoside triphosphate hydrolases"/>
    <property type="match status" value="1"/>
</dbReference>
<dbReference type="InterPro" id="IPR046843">
    <property type="entry name" value="LonB_AAA-LID"/>
</dbReference>
<dbReference type="InterPro" id="IPR046844">
    <property type="entry name" value="Lon-like_helical"/>
</dbReference>
<dbReference type="InterPro" id="IPR041699">
    <property type="entry name" value="AAA_32"/>
</dbReference>
<feature type="domain" description="Lon proteolytic" evidence="4">
    <location>
        <begin position="564"/>
        <end position="759"/>
    </location>
</feature>
<dbReference type="GO" id="GO:0005524">
    <property type="term" value="F:ATP binding"/>
    <property type="evidence" value="ECO:0007669"/>
    <property type="project" value="InterPro"/>
</dbReference>
<dbReference type="Gene3D" id="3.30.230.10">
    <property type="match status" value="1"/>
</dbReference>
<comment type="similarity">
    <text evidence="2">Belongs to the peptidase S16 family.</text>
</comment>
<protein>
    <recommendedName>
        <fullName evidence="2">endopeptidase La</fullName>
        <ecNumber evidence="2">3.4.21.53</ecNumber>
    </recommendedName>
</protein>
<name>A0A1N7L598_9GAMM</name>
<dbReference type="AlphaFoldDB" id="A0A1N7L598"/>
<gene>
    <name evidence="5" type="ORF">SAMN05421686_103297</name>
</gene>
<dbReference type="GO" id="GO:0004252">
    <property type="term" value="F:serine-type endopeptidase activity"/>
    <property type="evidence" value="ECO:0007669"/>
    <property type="project" value="UniProtKB-UniRule"/>
</dbReference>
<dbReference type="SUPFAM" id="SSF54211">
    <property type="entry name" value="Ribosomal protein S5 domain 2-like"/>
    <property type="match status" value="1"/>
</dbReference>
<dbReference type="InterPro" id="IPR027065">
    <property type="entry name" value="Lon_Prtase"/>
</dbReference>
<dbReference type="EC" id="3.4.21.53" evidence="2"/>
<reference evidence="6" key="1">
    <citation type="submission" date="2017-01" db="EMBL/GenBank/DDBJ databases">
        <authorList>
            <person name="Varghese N."/>
            <person name="Submissions S."/>
        </authorList>
    </citation>
    <scope>NUCLEOTIDE SEQUENCE [LARGE SCALE GENOMIC DNA]</scope>
    <source>
        <strain evidence="6">DSM 24913</strain>
    </source>
</reference>
<dbReference type="PANTHER" id="PTHR10046">
    <property type="entry name" value="ATP DEPENDENT LON PROTEASE FAMILY MEMBER"/>
    <property type="match status" value="1"/>
</dbReference>
<dbReference type="Pfam" id="PF13654">
    <property type="entry name" value="AAA_32"/>
    <property type="match status" value="1"/>
</dbReference>
<dbReference type="InterPro" id="IPR027417">
    <property type="entry name" value="P-loop_NTPase"/>
</dbReference>
<dbReference type="OrthoDB" id="9758568at2"/>
<evidence type="ECO:0000313" key="5">
    <source>
        <dbReference type="EMBL" id="SIS69029.1"/>
    </source>
</evidence>
<dbReference type="Gene3D" id="1.10.8.60">
    <property type="match status" value="1"/>
</dbReference>
<dbReference type="RefSeq" id="WP_076514801.1">
    <property type="nucleotide sequence ID" value="NZ_FTOH01000003.1"/>
</dbReference>
<keyword evidence="6" id="KW-1185">Reference proteome</keyword>